<name>A0A8J5M9N0_9STRA</name>
<dbReference type="Proteomes" id="UP000709295">
    <property type="component" value="Unassembled WGS sequence"/>
</dbReference>
<gene>
    <name evidence="1" type="ORF">JG688_00001257</name>
</gene>
<proteinExistence type="predicted"/>
<keyword evidence="2" id="KW-1185">Reference proteome</keyword>
<sequence length="117" mass="13672">MERFIHWSRELESLYLHKTIRDAYQHSDALKITMRAILPERSTKREVKVLFWIAALQEMKTPQLNVKEGINSRLLFCIDVYCDVYRSTTLPVDRGGATLASCHARLKSISYSLYHRA</sequence>
<organism evidence="1 2">
    <name type="scientific">Phytophthora aleatoria</name>
    <dbReference type="NCBI Taxonomy" id="2496075"/>
    <lineage>
        <taxon>Eukaryota</taxon>
        <taxon>Sar</taxon>
        <taxon>Stramenopiles</taxon>
        <taxon>Oomycota</taxon>
        <taxon>Peronosporomycetes</taxon>
        <taxon>Peronosporales</taxon>
        <taxon>Peronosporaceae</taxon>
        <taxon>Phytophthora</taxon>
    </lineage>
</organism>
<evidence type="ECO:0000313" key="1">
    <source>
        <dbReference type="EMBL" id="KAG6976550.1"/>
    </source>
</evidence>
<dbReference type="EMBL" id="JAENGY010000028">
    <property type="protein sequence ID" value="KAG6976550.1"/>
    <property type="molecule type" value="Genomic_DNA"/>
</dbReference>
<evidence type="ECO:0000313" key="2">
    <source>
        <dbReference type="Proteomes" id="UP000709295"/>
    </source>
</evidence>
<protein>
    <submittedName>
        <fullName evidence="1">Uncharacterized protein</fullName>
    </submittedName>
</protein>
<accession>A0A8J5M9N0</accession>
<dbReference type="AlphaFoldDB" id="A0A8J5M9N0"/>
<reference evidence="1" key="1">
    <citation type="submission" date="2021-01" db="EMBL/GenBank/DDBJ databases">
        <title>Phytophthora aleatoria, a newly-described species from Pinus radiata is distinct from Phytophthora cactorum isolates based on comparative genomics.</title>
        <authorList>
            <person name="Mcdougal R."/>
            <person name="Panda P."/>
            <person name="Williams N."/>
            <person name="Studholme D.J."/>
        </authorList>
    </citation>
    <scope>NUCLEOTIDE SEQUENCE</scope>
    <source>
        <strain evidence="1">NZFS 4037</strain>
    </source>
</reference>
<comment type="caution">
    <text evidence="1">The sequence shown here is derived from an EMBL/GenBank/DDBJ whole genome shotgun (WGS) entry which is preliminary data.</text>
</comment>